<evidence type="ECO:0000313" key="2">
    <source>
        <dbReference type="EMBL" id="SER29744.1"/>
    </source>
</evidence>
<dbReference type="EMBL" id="FOGK01000004">
    <property type="protein sequence ID" value="SER29744.1"/>
    <property type="molecule type" value="Genomic_DNA"/>
</dbReference>
<dbReference type="AlphaFoldDB" id="A0A0R2K7V9"/>
<dbReference type="EMBL" id="JQBY01000003">
    <property type="protein sequence ID" value="KRN83292.1"/>
    <property type="molecule type" value="Genomic_DNA"/>
</dbReference>
<reference evidence="2 4" key="2">
    <citation type="submission" date="2016-10" db="EMBL/GenBank/DDBJ databases">
        <authorList>
            <person name="Varghese N."/>
            <person name="Submissions S."/>
        </authorList>
    </citation>
    <scope>NUCLEOTIDE SEQUENCE [LARGE SCALE GENOMIC DNA]</scope>
    <source>
        <strain evidence="2 4">CGMCC 1.3889</strain>
    </source>
</reference>
<name>A0A0R2K7V9_9LACO</name>
<dbReference type="OrthoDB" id="2246860at2"/>
<sequence length="105" mass="11962">MNKQQKIQGDLNIFRTRLGMLENTNEKQRAIEATNDFLGAISKHEVSDLVLNAKGKMFIKEITILRGISTHKIDLDTQSVALFEEIRDLIPAAYNEVNTIFMPWG</sequence>
<gene>
    <name evidence="1" type="ORF">IV87_GL001326</name>
    <name evidence="2" type="ORF">SAMN04487973_10448</name>
</gene>
<keyword evidence="4" id="KW-1185">Reference proteome</keyword>
<dbReference type="PATRIC" id="fig|319653.3.peg.1344"/>
<comment type="caution">
    <text evidence="1">The sequence shown here is derived from an EMBL/GenBank/DDBJ whole genome shotgun (WGS) entry which is preliminary data.</text>
</comment>
<evidence type="ECO:0000313" key="3">
    <source>
        <dbReference type="Proteomes" id="UP000051749"/>
    </source>
</evidence>
<evidence type="ECO:0000313" key="1">
    <source>
        <dbReference type="EMBL" id="KRN83292.1"/>
    </source>
</evidence>
<proteinExistence type="predicted"/>
<reference evidence="1 3" key="1">
    <citation type="journal article" date="2015" name="Genome Announc.">
        <title>Expanding the biotechnology potential of lactobacilli through comparative genomics of 213 strains and associated genera.</title>
        <authorList>
            <person name="Sun Z."/>
            <person name="Harris H.M."/>
            <person name="McCann A."/>
            <person name="Guo C."/>
            <person name="Argimon S."/>
            <person name="Zhang W."/>
            <person name="Yang X."/>
            <person name="Jeffery I.B."/>
            <person name="Cooney J.C."/>
            <person name="Kagawa T.F."/>
            <person name="Liu W."/>
            <person name="Song Y."/>
            <person name="Salvetti E."/>
            <person name="Wrobel A."/>
            <person name="Rasinkangas P."/>
            <person name="Parkhill J."/>
            <person name="Rea M.C."/>
            <person name="O'Sullivan O."/>
            <person name="Ritari J."/>
            <person name="Douillard F.P."/>
            <person name="Paul Ross R."/>
            <person name="Yang R."/>
            <person name="Briner A.E."/>
            <person name="Felis G.E."/>
            <person name="de Vos W.M."/>
            <person name="Barrangou R."/>
            <person name="Klaenhammer T.R."/>
            <person name="Caufield P.W."/>
            <person name="Cui Y."/>
            <person name="Zhang H."/>
            <person name="O'Toole P.W."/>
        </authorList>
    </citation>
    <scope>NUCLEOTIDE SEQUENCE [LARGE SCALE GENOMIC DNA]</scope>
    <source>
        <strain evidence="1 3">DSM 22301</strain>
    </source>
</reference>
<dbReference type="GeneID" id="76042907"/>
<accession>A0A0R2K7V9</accession>
<dbReference type="STRING" id="319653.SAMN04487973_10448"/>
<evidence type="ECO:0000313" key="4">
    <source>
        <dbReference type="Proteomes" id="UP000182818"/>
    </source>
</evidence>
<organism evidence="1 3">
    <name type="scientific">Pediococcus ethanolidurans</name>
    <dbReference type="NCBI Taxonomy" id="319653"/>
    <lineage>
        <taxon>Bacteria</taxon>
        <taxon>Bacillati</taxon>
        <taxon>Bacillota</taxon>
        <taxon>Bacilli</taxon>
        <taxon>Lactobacillales</taxon>
        <taxon>Lactobacillaceae</taxon>
        <taxon>Pediococcus</taxon>
    </lineage>
</organism>
<protein>
    <submittedName>
        <fullName evidence="1">Uncharacterized protein</fullName>
    </submittedName>
</protein>
<dbReference type="Proteomes" id="UP000182818">
    <property type="component" value="Unassembled WGS sequence"/>
</dbReference>
<dbReference type="Proteomes" id="UP000051749">
    <property type="component" value="Unassembled WGS sequence"/>
</dbReference>
<dbReference type="RefSeq" id="WP_057805255.1">
    <property type="nucleotide sequence ID" value="NZ_BJYP01000009.1"/>
</dbReference>